<reference evidence="1 2" key="1">
    <citation type="submission" date="2020-09" db="EMBL/GenBank/DDBJ databases">
        <title>De no assembly of potato wild relative species, Solanum commersonii.</title>
        <authorList>
            <person name="Cho K."/>
        </authorList>
    </citation>
    <scope>NUCLEOTIDE SEQUENCE [LARGE SCALE GENOMIC DNA]</scope>
    <source>
        <strain evidence="1">LZ3.2</strain>
        <tissue evidence="1">Leaf</tissue>
    </source>
</reference>
<comment type="caution">
    <text evidence="1">The sequence shown here is derived from an EMBL/GenBank/DDBJ whole genome shotgun (WGS) entry which is preliminary data.</text>
</comment>
<name>A0A9J5XHG2_SOLCO</name>
<gene>
    <name evidence="1" type="ORF">H5410_047489</name>
</gene>
<keyword evidence="2" id="KW-1185">Reference proteome</keyword>
<protein>
    <submittedName>
        <fullName evidence="1">Uncharacterized protein</fullName>
    </submittedName>
</protein>
<accession>A0A9J5XHG2</accession>
<dbReference type="AlphaFoldDB" id="A0A9J5XHG2"/>
<evidence type="ECO:0000313" key="1">
    <source>
        <dbReference type="EMBL" id="KAG5587055.1"/>
    </source>
</evidence>
<dbReference type="Proteomes" id="UP000824120">
    <property type="component" value="Chromosome 9"/>
</dbReference>
<organism evidence="1 2">
    <name type="scientific">Solanum commersonii</name>
    <name type="common">Commerson's wild potato</name>
    <name type="synonym">Commerson's nightshade</name>
    <dbReference type="NCBI Taxonomy" id="4109"/>
    <lineage>
        <taxon>Eukaryota</taxon>
        <taxon>Viridiplantae</taxon>
        <taxon>Streptophyta</taxon>
        <taxon>Embryophyta</taxon>
        <taxon>Tracheophyta</taxon>
        <taxon>Spermatophyta</taxon>
        <taxon>Magnoliopsida</taxon>
        <taxon>eudicotyledons</taxon>
        <taxon>Gunneridae</taxon>
        <taxon>Pentapetalae</taxon>
        <taxon>asterids</taxon>
        <taxon>lamiids</taxon>
        <taxon>Solanales</taxon>
        <taxon>Solanaceae</taxon>
        <taxon>Solanoideae</taxon>
        <taxon>Solaneae</taxon>
        <taxon>Solanum</taxon>
    </lineage>
</organism>
<evidence type="ECO:0000313" key="2">
    <source>
        <dbReference type="Proteomes" id="UP000824120"/>
    </source>
</evidence>
<dbReference type="EMBL" id="JACXVP010000009">
    <property type="protein sequence ID" value="KAG5587055.1"/>
    <property type="molecule type" value="Genomic_DNA"/>
</dbReference>
<sequence length="87" mass="10043">MRLLCLNLTIQGDQRCWLMDWGPYVRSKKFFETTKNKSKKTENMKTRSCQKGFVKGRCSICKEEGHNAKGHYNVLKRVVGTSSNQSP</sequence>
<proteinExistence type="predicted"/>